<evidence type="ECO:0000259" key="4">
    <source>
        <dbReference type="Pfam" id="PF00535"/>
    </source>
</evidence>
<dbReference type="PANTHER" id="PTHR43398:SF1">
    <property type="entry name" value="DOLICHOL-PHOSPHATE MANNOSYLTRANSFERASE SUBUNIT 1"/>
    <property type="match status" value="1"/>
</dbReference>
<evidence type="ECO:0000256" key="1">
    <source>
        <dbReference type="ARBA" id="ARBA00006739"/>
    </source>
</evidence>
<evidence type="ECO:0000313" key="6">
    <source>
        <dbReference type="Proteomes" id="UP000182465"/>
    </source>
</evidence>
<dbReference type="CDD" id="cd06442">
    <property type="entry name" value="DPM1_like"/>
    <property type="match status" value="1"/>
</dbReference>
<name>A0A1J4U5N1_9BACT</name>
<protein>
    <recommendedName>
        <fullName evidence="4">Glycosyltransferase 2-like domain-containing protein</fullName>
    </recommendedName>
</protein>
<evidence type="ECO:0000256" key="3">
    <source>
        <dbReference type="ARBA" id="ARBA00022679"/>
    </source>
</evidence>
<sequence>MLKCIVIPTYNESENIVELVKAIFSLSITDLHIVVVDDNSPDGTGRIVSELAREYPLTVINRKGKLGLGSAYVAGFKKAFEMKAGLIFEMDADFSHNPRDIPRLLEEISQGNDVVIGSRRVFGGNVLGWNTRRNFQSKCAMLFARFMLGLKTKDITAGFRCFRSSVLENIGLEKITSNSYAFQEEVVYLCEKNGFKVKEIPVTFIDRQYGKSKLGVKDILEFFWTIFRLRFKK</sequence>
<dbReference type="InterPro" id="IPR039528">
    <property type="entry name" value="DPM1-like"/>
</dbReference>
<reference evidence="5 6" key="1">
    <citation type="journal article" date="2016" name="Environ. Microbiol.">
        <title>Genomic resolution of a cold subsurface aquifer community provides metabolic insights for novel microbes adapted to high CO concentrations.</title>
        <authorList>
            <person name="Probst A.J."/>
            <person name="Castelle C.J."/>
            <person name="Singh A."/>
            <person name="Brown C.T."/>
            <person name="Anantharaman K."/>
            <person name="Sharon I."/>
            <person name="Hug L.A."/>
            <person name="Burstein D."/>
            <person name="Emerson J.B."/>
            <person name="Thomas B.C."/>
            <person name="Banfield J.F."/>
        </authorList>
    </citation>
    <scope>NUCLEOTIDE SEQUENCE [LARGE SCALE GENOMIC DNA]</scope>
    <source>
        <strain evidence="5">CG1_02_38_13</strain>
    </source>
</reference>
<keyword evidence="2" id="KW-0328">Glycosyltransferase</keyword>
<proteinExistence type="inferred from homology"/>
<feature type="domain" description="Glycosyltransferase 2-like" evidence="4">
    <location>
        <begin position="4"/>
        <end position="170"/>
    </location>
</feature>
<dbReference type="AlphaFoldDB" id="A0A1J4U5N1"/>
<keyword evidence="3" id="KW-0808">Transferase</keyword>
<dbReference type="FunFam" id="3.90.550.10:FF:000122">
    <property type="entry name" value="Dolichol-phosphate mannosyltransferase subunit 1"/>
    <property type="match status" value="1"/>
</dbReference>
<dbReference type="PANTHER" id="PTHR43398">
    <property type="entry name" value="DOLICHOL-PHOSPHATE MANNOSYLTRANSFERASE SUBUNIT 1"/>
    <property type="match status" value="1"/>
</dbReference>
<dbReference type="GO" id="GO:0016020">
    <property type="term" value="C:membrane"/>
    <property type="evidence" value="ECO:0007669"/>
    <property type="project" value="GOC"/>
</dbReference>
<comment type="caution">
    <text evidence="5">The sequence shown here is derived from an EMBL/GenBank/DDBJ whole genome shotgun (WGS) entry which is preliminary data.</text>
</comment>
<evidence type="ECO:0000256" key="2">
    <source>
        <dbReference type="ARBA" id="ARBA00022676"/>
    </source>
</evidence>
<accession>A0A1J4U5N1</accession>
<evidence type="ECO:0000313" key="5">
    <source>
        <dbReference type="EMBL" id="OIO18109.1"/>
    </source>
</evidence>
<dbReference type="Pfam" id="PF00535">
    <property type="entry name" value="Glycos_transf_2"/>
    <property type="match status" value="1"/>
</dbReference>
<dbReference type="EMBL" id="MNVB01000014">
    <property type="protein sequence ID" value="OIO18109.1"/>
    <property type="molecule type" value="Genomic_DNA"/>
</dbReference>
<gene>
    <name evidence="5" type="ORF">AUJ29_00580</name>
</gene>
<dbReference type="InterPro" id="IPR029044">
    <property type="entry name" value="Nucleotide-diphossugar_trans"/>
</dbReference>
<dbReference type="GO" id="GO:0009247">
    <property type="term" value="P:glycolipid biosynthetic process"/>
    <property type="evidence" value="ECO:0007669"/>
    <property type="project" value="TreeGrafter"/>
</dbReference>
<comment type="similarity">
    <text evidence="1">Belongs to the glycosyltransferase 2 family.</text>
</comment>
<organism evidence="5 6">
    <name type="scientific">Candidatus Kuenenbacteria bacterium CG1_02_38_13</name>
    <dbReference type="NCBI Taxonomy" id="1805235"/>
    <lineage>
        <taxon>Bacteria</taxon>
        <taxon>Candidatus Kueneniibacteriota</taxon>
    </lineage>
</organism>
<dbReference type="SUPFAM" id="SSF53448">
    <property type="entry name" value="Nucleotide-diphospho-sugar transferases"/>
    <property type="match status" value="1"/>
</dbReference>
<dbReference type="InterPro" id="IPR001173">
    <property type="entry name" value="Glyco_trans_2-like"/>
</dbReference>
<dbReference type="GO" id="GO:0004582">
    <property type="term" value="F:dolichyl-phosphate beta-D-mannosyltransferase activity"/>
    <property type="evidence" value="ECO:0007669"/>
    <property type="project" value="InterPro"/>
</dbReference>
<dbReference type="Gene3D" id="3.90.550.10">
    <property type="entry name" value="Spore Coat Polysaccharide Biosynthesis Protein SpsA, Chain A"/>
    <property type="match status" value="1"/>
</dbReference>
<dbReference type="Proteomes" id="UP000182465">
    <property type="component" value="Unassembled WGS sequence"/>
</dbReference>